<name>A0A2H3DWH6_ARMGA</name>
<keyword evidence="2" id="KW-1185">Reference proteome</keyword>
<protein>
    <submittedName>
        <fullName evidence="1">Uncharacterized protein</fullName>
    </submittedName>
</protein>
<dbReference type="AlphaFoldDB" id="A0A2H3DWH6"/>
<dbReference type="EMBL" id="KZ293648">
    <property type="protein sequence ID" value="PBK98410.1"/>
    <property type="molecule type" value="Genomic_DNA"/>
</dbReference>
<dbReference type="Proteomes" id="UP000217790">
    <property type="component" value="Unassembled WGS sequence"/>
</dbReference>
<sequence>MCTFSPYKADCVWDRNGVPAAEGGVYPEDVATTVCKSIGFKLLIIQAQTRTIALDLRFCRSIFKFHYGHCYCDWSSEEGSGISLASVREVVVHASRGCAVQGENCDLCFIWRILQAPCWTYECYFRQLHCKAIFGSSKDATFIWDLEASSLDPEVQIFHRHRIESWHSIGLSEVRKWVMDTDLKG</sequence>
<gene>
    <name evidence="1" type="ORF">ARMGADRAFT_1026421</name>
</gene>
<proteinExistence type="predicted"/>
<dbReference type="InParanoid" id="A0A2H3DWH6"/>
<reference evidence="2" key="1">
    <citation type="journal article" date="2017" name="Nat. Ecol. Evol.">
        <title>Genome expansion and lineage-specific genetic innovations in the forest pathogenic fungi Armillaria.</title>
        <authorList>
            <person name="Sipos G."/>
            <person name="Prasanna A.N."/>
            <person name="Walter M.C."/>
            <person name="O'Connor E."/>
            <person name="Balint B."/>
            <person name="Krizsan K."/>
            <person name="Kiss B."/>
            <person name="Hess J."/>
            <person name="Varga T."/>
            <person name="Slot J."/>
            <person name="Riley R."/>
            <person name="Boka B."/>
            <person name="Rigling D."/>
            <person name="Barry K."/>
            <person name="Lee J."/>
            <person name="Mihaltcheva S."/>
            <person name="LaButti K."/>
            <person name="Lipzen A."/>
            <person name="Waldron R."/>
            <person name="Moloney N.M."/>
            <person name="Sperisen C."/>
            <person name="Kredics L."/>
            <person name="Vagvoelgyi C."/>
            <person name="Patrignani A."/>
            <person name="Fitzpatrick D."/>
            <person name="Nagy I."/>
            <person name="Doyle S."/>
            <person name="Anderson J.B."/>
            <person name="Grigoriev I.V."/>
            <person name="Gueldener U."/>
            <person name="Muensterkoetter M."/>
            <person name="Nagy L.G."/>
        </authorList>
    </citation>
    <scope>NUCLEOTIDE SEQUENCE [LARGE SCALE GENOMIC DNA]</scope>
    <source>
        <strain evidence="2">Ar21-2</strain>
    </source>
</reference>
<evidence type="ECO:0000313" key="1">
    <source>
        <dbReference type="EMBL" id="PBK98410.1"/>
    </source>
</evidence>
<organism evidence="1 2">
    <name type="scientific">Armillaria gallica</name>
    <name type="common">Bulbous honey fungus</name>
    <name type="synonym">Armillaria bulbosa</name>
    <dbReference type="NCBI Taxonomy" id="47427"/>
    <lineage>
        <taxon>Eukaryota</taxon>
        <taxon>Fungi</taxon>
        <taxon>Dikarya</taxon>
        <taxon>Basidiomycota</taxon>
        <taxon>Agaricomycotina</taxon>
        <taxon>Agaricomycetes</taxon>
        <taxon>Agaricomycetidae</taxon>
        <taxon>Agaricales</taxon>
        <taxon>Marasmiineae</taxon>
        <taxon>Physalacriaceae</taxon>
        <taxon>Armillaria</taxon>
    </lineage>
</organism>
<accession>A0A2H3DWH6</accession>
<evidence type="ECO:0000313" key="2">
    <source>
        <dbReference type="Proteomes" id="UP000217790"/>
    </source>
</evidence>